<sequence length="110" mass="12392">MDGSRVKLIIPPESTEPYIIIRKHNLASASLDELALMGLELPINTIKEPAIKKISKNETENLIEIGQNQDIREYCKQAIIQRKNIVFVGDTGAGKTTFMNSLTYYIQKIT</sequence>
<gene>
    <name evidence="1" type="ORF">NPD8_3878</name>
</gene>
<dbReference type="AlphaFoldDB" id="A0A1L7JN86"/>
<dbReference type="EMBL" id="CP015716">
    <property type="protein sequence ID" value="APU87176.1"/>
    <property type="molecule type" value="Genomic_DNA"/>
</dbReference>
<name>A0A1L7JN86_CLOBO</name>
<geneLocation type="plasmid" evidence="1">
    <name>pNPD8_2</name>
</geneLocation>
<organism evidence="1">
    <name type="scientific">Clostridium botulinum</name>
    <dbReference type="NCBI Taxonomy" id="1491"/>
    <lineage>
        <taxon>Bacteria</taxon>
        <taxon>Bacillati</taxon>
        <taxon>Bacillota</taxon>
        <taxon>Clostridia</taxon>
        <taxon>Eubacteriales</taxon>
        <taxon>Clostridiaceae</taxon>
        <taxon>Clostridium</taxon>
    </lineage>
</organism>
<dbReference type="InterPro" id="IPR027417">
    <property type="entry name" value="P-loop_NTPase"/>
</dbReference>
<protein>
    <submittedName>
        <fullName evidence="1">Type II/IV secretion system family protein</fullName>
    </submittedName>
</protein>
<dbReference type="SUPFAM" id="SSF52540">
    <property type="entry name" value="P-loop containing nucleoside triphosphate hydrolases"/>
    <property type="match status" value="1"/>
</dbReference>
<proteinExistence type="predicted"/>
<reference evidence="1" key="1">
    <citation type="submission" date="2016-05" db="EMBL/GenBank/DDBJ databases">
        <authorList>
            <person name="Lavstsen T."/>
            <person name="Jespersen J.S."/>
        </authorList>
    </citation>
    <scope>NUCLEOTIDE SEQUENCE</scope>
    <source>
        <strain evidence="1">CDC69096</strain>
        <plasmid evidence="1">pNPD8_2</plasmid>
    </source>
</reference>
<dbReference type="Gene3D" id="3.40.50.300">
    <property type="entry name" value="P-loop containing nucleotide triphosphate hydrolases"/>
    <property type="match status" value="1"/>
</dbReference>
<keyword evidence="1" id="KW-0614">Plasmid</keyword>
<accession>A0A1L7JN86</accession>
<evidence type="ECO:0000313" key="1">
    <source>
        <dbReference type="EMBL" id="APU87176.1"/>
    </source>
</evidence>